<proteinExistence type="predicted"/>
<sequence length="133" mass="14974">MTTMVPFISISTKPIFSRFLVSLGLSELTYLQFIVVRVPSIAHAFSFFPRLLVLLCIHPIVHISVHSFALIFSPHILYFFPPHRYRLLPSSTVRIGVRVLYLCSVLCTHIISNPSSCTYPHTSPSCLASCIPQ</sequence>
<accession>A0ACD3B8F9</accession>
<keyword evidence="2" id="KW-1185">Reference proteome</keyword>
<evidence type="ECO:0000313" key="1">
    <source>
        <dbReference type="EMBL" id="TFK74130.1"/>
    </source>
</evidence>
<reference evidence="1 2" key="1">
    <citation type="journal article" date="2019" name="Nat. Ecol. Evol.">
        <title>Megaphylogeny resolves global patterns of mushroom evolution.</title>
        <authorList>
            <person name="Varga T."/>
            <person name="Krizsan K."/>
            <person name="Foldi C."/>
            <person name="Dima B."/>
            <person name="Sanchez-Garcia M."/>
            <person name="Sanchez-Ramirez S."/>
            <person name="Szollosi G.J."/>
            <person name="Szarkandi J.G."/>
            <person name="Papp V."/>
            <person name="Albert L."/>
            <person name="Andreopoulos W."/>
            <person name="Angelini C."/>
            <person name="Antonin V."/>
            <person name="Barry K.W."/>
            <person name="Bougher N.L."/>
            <person name="Buchanan P."/>
            <person name="Buyck B."/>
            <person name="Bense V."/>
            <person name="Catcheside P."/>
            <person name="Chovatia M."/>
            <person name="Cooper J."/>
            <person name="Damon W."/>
            <person name="Desjardin D."/>
            <person name="Finy P."/>
            <person name="Geml J."/>
            <person name="Haridas S."/>
            <person name="Hughes K."/>
            <person name="Justo A."/>
            <person name="Karasinski D."/>
            <person name="Kautmanova I."/>
            <person name="Kiss B."/>
            <person name="Kocsube S."/>
            <person name="Kotiranta H."/>
            <person name="LaButti K.M."/>
            <person name="Lechner B.E."/>
            <person name="Liimatainen K."/>
            <person name="Lipzen A."/>
            <person name="Lukacs Z."/>
            <person name="Mihaltcheva S."/>
            <person name="Morgado L.N."/>
            <person name="Niskanen T."/>
            <person name="Noordeloos M.E."/>
            <person name="Ohm R.A."/>
            <person name="Ortiz-Santana B."/>
            <person name="Ovrebo C."/>
            <person name="Racz N."/>
            <person name="Riley R."/>
            <person name="Savchenko A."/>
            <person name="Shiryaev A."/>
            <person name="Soop K."/>
            <person name="Spirin V."/>
            <person name="Szebenyi C."/>
            <person name="Tomsovsky M."/>
            <person name="Tulloss R.E."/>
            <person name="Uehling J."/>
            <person name="Grigoriev I.V."/>
            <person name="Vagvolgyi C."/>
            <person name="Papp T."/>
            <person name="Martin F.M."/>
            <person name="Miettinen O."/>
            <person name="Hibbett D.S."/>
            <person name="Nagy L.G."/>
        </authorList>
    </citation>
    <scope>NUCLEOTIDE SEQUENCE [LARGE SCALE GENOMIC DNA]</scope>
    <source>
        <strain evidence="1 2">NL-1719</strain>
    </source>
</reference>
<gene>
    <name evidence="1" type="ORF">BDN72DRAFT_101602</name>
</gene>
<protein>
    <submittedName>
        <fullName evidence="1">Uncharacterized protein</fullName>
    </submittedName>
</protein>
<dbReference type="Proteomes" id="UP000308600">
    <property type="component" value="Unassembled WGS sequence"/>
</dbReference>
<organism evidence="1 2">
    <name type="scientific">Pluteus cervinus</name>
    <dbReference type="NCBI Taxonomy" id="181527"/>
    <lineage>
        <taxon>Eukaryota</taxon>
        <taxon>Fungi</taxon>
        <taxon>Dikarya</taxon>
        <taxon>Basidiomycota</taxon>
        <taxon>Agaricomycotina</taxon>
        <taxon>Agaricomycetes</taxon>
        <taxon>Agaricomycetidae</taxon>
        <taxon>Agaricales</taxon>
        <taxon>Pluteineae</taxon>
        <taxon>Pluteaceae</taxon>
        <taxon>Pluteus</taxon>
    </lineage>
</organism>
<dbReference type="EMBL" id="ML208270">
    <property type="protein sequence ID" value="TFK74130.1"/>
    <property type="molecule type" value="Genomic_DNA"/>
</dbReference>
<name>A0ACD3B8F9_9AGAR</name>
<evidence type="ECO:0000313" key="2">
    <source>
        <dbReference type="Proteomes" id="UP000308600"/>
    </source>
</evidence>